<dbReference type="AlphaFoldDB" id="A0A1S8TN20"/>
<sequence>MFKRANKITALLVAVAAVISIAPTGVSAASLEKLKSQDGEFYNAIAYKDGKFYIGGEPKGKDNEAYYLSDGNYSKLKNIDAEDKAEIYGSKYVEVEDGDYYVDLSTGKVTDDKVEEKELDEVSVNLRSKVKADNDGRYNEDDVKDIKDVVKLQNHKFGEDWYYAEYKAKKVDDAINDGVDKFVVYTDKNGKYIDADYNIGKIKVKLSNGKTASVTNTSDDDEGVRASVTDSKVIGQDSNNIYRLAKITIKSTKSGVTIKEVNGVEAETKATSFVVNSDKTTVDFDALQVISKEQASKKVDGIKAAKSTSTYALSDKDGKKVDLLNDEETAFTVVDGKIINYKISGSEIEAELVNLKSKGSVYYVEKGDNDHVVLQDEENSVDIDAEGNLWALSDDNIYKFDNNEDFEKIYDLDKEYKNLSVYDKANLVIWNSEDEIYSIVGNKTKTEEPVVDPNQNNTTVTAGWVKDSNGRWSYNNADGTKYKGWLNNNGAKYYLETDGIMVIGWKQLDGKWYFLDGSGAMRTGWINSNGTWYFLDDSGIMKTGWINDNGTWYYCNESGAMLSNTIVGGYKLGPSGAWIK</sequence>
<feature type="repeat" description="Cell wall-binding" evidence="2">
    <location>
        <begin position="522"/>
        <end position="541"/>
    </location>
</feature>
<dbReference type="PROSITE" id="PS51170">
    <property type="entry name" value="CW"/>
    <property type="match status" value="3"/>
</dbReference>
<dbReference type="Pfam" id="PF19127">
    <property type="entry name" value="Choline_bind_3"/>
    <property type="match status" value="1"/>
</dbReference>
<keyword evidence="3" id="KW-0732">Signal</keyword>
<dbReference type="OrthoDB" id="1883055at2"/>
<dbReference type="STRING" id="29367.CLPUN_17190"/>
<name>A0A1S8TN20_9CLOT</name>
<dbReference type="EC" id="3.5.1.28" evidence="4"/>
<evidence type="ECO:0000313" key="4">
    <source>
        <dbReference type="EMBL" id="OOM78992.1"/>
    </source>
</evidence>
<accession>A0A1S8TN20</accession>
<proteinExistence type="predicted"/>
<feature type="chain" id="PRO_5011961444" evidence="3">
    <location>
        <begin position="29"/>
        <end position="580"/>
    </location>
</feature>
<evidence type="ECO:0000256" key="2">
    <source>
        <dbReference type="PROSITE-ProRule" id="PRU00591"/>
    </source>
</evidence>
<dbReference type="EMBL" id="LZZM01000113">
    <property type="protein sequence ID" value="OOM78992.1"/>
    <property type="molecule type" value="Genomic_DNA"/>
</dbReference>
<dbReference type="SUPFAM" id="SSF69360">
    <property type="entry name" value="Cell wall binding repeat"/>
    <property type="match status" value="1"/>
</dbReference>
<dbReference type="Proteomes" id="UP000190890">
    <property type="component" value="Unassembled WGS sequence"/>
</dbReference>
<gene>
    <name evidence="4" type="primary">lytA_5</name>
    <name evidence="4" type="ORF">CLPUN_17190</name>
</gene>
<feature type="repeat" description="Cell wall-binding" evidence="2">
    <location>
        <begin position="542"/>
        <end position="561"/>
    </location>
</feature>
<dbReference type="InterPro" id="IPR018337">
    <property type="entry name" value="Cell_wall/Cho-bd_repeat"/>
</dbReference>
<organism evidence="4 5">
    <name type="scientific">Clostridium puniceum</name>
    <dbReference type="NCBI Taxonomy" id="29367"/>
    <lineage>
        <taxon>Bacteria</taxon>
        <taxon>Bacillati</taxon>
        <taxon>Bacillota</taxon>
        <taxon>Clostridia</taxon>
        <taxon>Eubacteriales</taxon>
        <taxon>Clostridiaceae</taxon>
        <taxon>Clostridium</taxon>
    </lineage>
</organism>
<evidence type="ECO:0000256" key="3">
    <source>
        <dbReference type="SAM" id="SignalP"/>
    </source>
</evidence>
<evidence type="ECO:0000313" key="5">
    <source>
        <dbReference type="Proteomes" id="UP000190890"/>
    </source>
</evidence>
<dbReference type="Gene3D" id="2.10.270.10">
    <property type="entry name" value="Cholin Binding"/>
    <property type="match status" value="1"/>
</dbReference>
<feature type="repeat" description="Cell wall-binding" evidence="2">
    <location>
        <begin position="502"/>
        <end position="521"/>
    </location>
</feature>
<dbReference type="RefSeq" id="WP_077846889.1">
    <property type="nucleotide sequence ID" value="NZ_LZZM01000113.1"/>
</dbReference>
<dbReference type="Pfam" id="PF01473">
    <property type="entry name" value="Choline_bind_1"/>
    <property type="match status" value="2"/>
</dbReference>
<dbReference type="GO" id="GO:0008745">
    <property type="term" value="F:N-acetylmuramoyl-L-alanine amidase activity"/>
    <property type="evidence" value="ECO:0007669"/>
    <property type="project" value="UniProtKB-EC"/>
</dbReference>
<protein>
    <submittedName>
        <fullName evidence="4">Autolysin</fullName>
        <ecNumber evidence="4">3.5.1.28</ecNumber>
    </submittedName>
</protein>
<keyword evidence="4" id="KW-0378">Hydrolase</keyword>
<keyword evidence="1" id="KW-0677">Repeat</keyword>
<keyword evidence="5" id="KW-1185">Reference proteome</keyword>
<reference evidence="4 5" key="1">
    <citation type="submission" date="2016-05" db="EMBL/GenBank/DDBJ databases">
        <title>Microbial solvent formation.</title>
        <authorList>
            <person name="Poehlein A."/>
            <person name="Montoya Solano J.D."/>
            <person name="Flitsch S."/>
            <person name="Krabben P."/>
            <person name="Duerre P."/>
            <person name="Daniel R."/>
        </authorList>
    </citation>
    <scope>NUCLEOTIDE SEQUENCE [LARGE SCALE GENOMIC DNA]</scope>
    <source>
        <strain evidence="4 5">DSM 2619</strain>
    </source>
</reference>
<comment type="caution">
    <text evidence="4">The sequence shown here is derived from an EMBL/GenBank/DDBJ whole genome shotgun (WGS) entry which is preliminary data.</text>
</comment>
<feature type="signal peptide" evidence="3">
    <location>
        <begin position="1"/>
        <end position="28"/>
    </location>
</feature>
<evidence type="ECO:0000256" key="1">
    <source>
        <dbReference type="ARBA" id="ARBA00022737"/>
    </source>
</evidence>